<dbReference type="EnsemblMetazoa" id="GBRI044120-RA">
    <property type="protein sequence ID" value="GBRI044120-PA"/>
    <property type="gene ID" value="GBRI044120"/>
</dbReference>
<dbReference type="AlphaFoldDB" id="A0A1A9X4M8"/>
<feature type="compositionally biased region" description="Polar residues" evidence="1">
    <location>
        <begin position="182"/>
        <end position="194"/>
    </location>
</feature>
<dbReference type="Proteomes" id="UP000091820">
    <property type="component" value="Unassembled WGS sequence"/>
</dbReference>
<sequence length="290" mass="32984">MQMKALVFSLMLDHGQGRATTGVAAGSVVAGGVVAAGVATIGVVDEELGTFISIAIFRKRFPRPQHDPHLLQQLHELLHPLQQLRRRLKQLLLQHRLWRFFTSNSSSTSSTASSAIARYTIEITVKQFLKLKKSNSYQGLHKGSQSVSLLRNCLVQFKKKRKQKRQLDVTYVSIPNDERNQTKPNQTKPNQTRPDQAKPNHQLPPRSTLTVVECMCRALVTLYKRVWCMPALACSKRRFGDDKSTKPVDAMIEVTQKGDLRLFIFTYLMPNTRNASDRLQVIMSYNIRNR</sequence>
<accession>A0A1A9X4M8</accession>
<evidence type="ECO:0000256" key="1">
    <source>
        <dbReference type="SAM" id="MobiDB-lite"/>
    </source>
</evidence>
<organism evidence="2 3">
    <name type="scientific">Glossina brevipalpis</name>
    <dbReference type="NCBI Taxonomy" id="37001"/>
    <lineage>
        <taxon>Eukaryota</taxon>
        <taxon>Metazoa</taxon>
        <taxon>Ecdysozoa</taxon>
        <taxon>Arthropoda</taxon>
        <taxon>Hexapoda</taxon>
        <taxon>Insecta</taxon>
        <taxon>Pterygota</taxon>
        <taxon>Neoptera</taxon>
        <taxon>Endopterygota</taxon>
        <taxon>Diptera</taxon>
        <taxon>Brachycera</taxon>
        <taxon>Muscomorpha</taxon>
        <taxon>Hippoboscoidea</taxon>
        <taxon>Glossinidae</taxon>
        <taxon>Glossina</taxon>
    </lineage>
</organism>
<evidence type="ECO:0000313" key="2">
    <source>
        <dbReference type="EnsemblMetazoa" id="GBRI044120-PA"/>
    </source>
</evidence>
<evidence type="ECO:0000313" key="3">
    <source>
        <dbReference type="Proteomes" id="UP000091820"/>
    </source>
</evidence>
<keyword evidence="3" id="KW-1185">Reference proteome</keyword>
<feature type="region of interest" description="Disordered" evidence="1">
    <location>
        <begin position="168"/>
        <end position="204"/>
    </location>
</feature>
<reference evidence="3" key="1">
    <citation type="submission" date="2014-03" db="EMBL/GenBank/DDBJ databases">
        <authorList>
            <person name="Aksoy S."/>
            <person name="Warren W."/>
            <person name="Wilson R.K."/>
        </authorList>
    </citation>
    <scope>NUCLEOTIDE SEQUENCE [LARGE SCALE GENOMIC DNA]</scope>
    <source>
        <strain evidence="3">IAEA</strain>
    </source>
</reference>
<name>A0A1A9X4M8_9MUSC</name>
<dbReference type="VEuPathDB" id="VectorBase:GBRI044120"/>
<protein>
    <submittedName>
        <fullName evidence="2">Uncharacterized protein</fullName>
    </submittedName>
</protein>
<reference evidence="2" key="2">
    <citation type="submission" date="2020-05" db="UniProtKB">
        <authorList>
            <consortium name="EnsemblMetazoa"/>
        </authorList>
    </citation>
    <scope>IDENTIFICATION</scope>
    <source>
        <strain evidence="2">IAEA</strain>
    </source>
</reference>
<proteinExistence type="predicted"/>